<dbReference type="InterPro" id="IPR001702">
    <property type="entry name" value="Porin_Gram-ve"/>
</dbReference>
<evidence type="ECO:0000313" key="14">
    <source>
        <dbReference type="Proteomes" id="UP000295525"/>
    </source>
</evidence>
<dbReference type="InterPro" id="IPR023614">
    <property type="entry name" value="Porin_dom_sf"/>
</dbReference>
<feature type="signal peptide" evidence="11">
    <location>
        <begin position="1"/>
        <end position="20"/>
    </location>
</feature>
<evidence type="ECO:0000256" key="7">
    <source>
        <dbReference type="ARBA" id="ARBA00023065"/>
    </source>
</evidence>
<dbReference type="GO" id="GO:0015288">
    <property type="term" value="F:porin activity"/>
    <property type="evidence" value="ECO:0007669"/>
    <property type="project" value="UniProtKB-KW"/>
</dbReference>
<comment type="caution">
    <text evidence="13">The sequence shown here is derived from an EMBL/GenBank/DDBJ whole genome shotgun (WGS) entry which is preliminary data.</text>
</comment>
<evidence type="ECO:0000259" key="12">
    <source>
        <dbReference type="Pfam" id="PF13609"/>
    </source>
</evidence>
<sequence>MKKTLLAAALIAGFASVAQAETSVTLYGIIDTGIEYQQVKGTVGGVDVKASQFGLTSGNQSGSRWGLKGSEDLGNGLRAVFQLESGFDSTNGKSAQGGRLFGRQATIGLASDAWGQLDFGRQTNIASKYMAFADPFAAGWGQANYGTSFTSANTVRLDNMIMYQTPNFSGFQFGVGYSFNVDGSQLPKLSSSTPGFDGSDRNVRDITVGLRYTNGPIGLGAAYDRLNRSNNPDGEPNNVSAWMIAGAYDFEVVKASLAFGQTRNGFFAPQGVINPTGVTSFPSFGFVNGLKFNSYLVGLTAPVGNGLVMASWQMADPHSSDDSIGDRAKQQSFSLGYQYSLSKRTNVYATASYMKNAYFQSDLKSTAAMVGIRHQF</sequence>
<keyword evidence="4" id="KW-1134">Transmembrane beta strand</keyword>
<evidence type="ECO:0000256" key="2">
    <source>
        <dbReference type="ARBA" id="ARBA00011233"/>
    </source>
</evidence>
<keyword evidence="7" id="KW-0406">Ion transport</keyword>
<name>A0A4R3LT84_9BURK</name>
<comment type="subunit">
    <text evidence="2">Homotrimer.</text>
</comment>
<protein>
    <submittedName>
        <fullName evidence="13">Putative porin</fullName>
    </submittedName>
</protein>
<dbReference type="AlphaFoldDB" id="A0A4R3LT84"/>
<evidence type="ECO:0000256" key="5">
    <source>
        <dbReference type="ARBA" id="ARBA00022692"/>
    </source>
</evidence>
<evidence type="ECO:0000256" key="9">
    <source>
        <dbReference type="ARBA" id="ARBA00023136"/>
    </source>
</evidence>
<dbReference type="Pfam" id="PF13609">
    <property type="entry name" value="Porin_4"/>
    <property type="match status" value="1"/>
</dbReference>
<accession>A0A4R3LT84</accession>
<dbReference type="InterPro" id="IPR002299">
    <property type="entry name" value="Porin_Neis"/>
</dbReference>
<proteinExistence type="predicted"/>
<dbReference type="Proteomes" id="UP000295525">
    <property type="component" value="Unassembled WGS sequence"/>
</dbReference>
<dbReference type="GO" id="GO:0009279">
    <property type="term" value="C:cell outer membrane"/>
    <property type="evidence" value="ECO:0007669"/>
    <property type="project" value="UniProtKB-SubCell"/>
</dbReference>
<comment type="subcellular location">
    <subcellularLocation>
        <location evidence="1">Cell outer membrane</location>
        <topology evidence="1">Multi-pass membrane protein</topology>
    </subcellularLocation>
</comment>
<keyword evidence="14" id="KW-1185">Reference proteome</keyword>
<organism evidence="13 14">
    <name type="scientific">Paralcaligenes ureilyticus</name>
    <dbReference type="NCBI Taxonomy" id="627131"/>
    <lineage>
        <taxon>Bacteria</taxon>
        <taxon>Pseudomonadati</taxon>
        <taxon>Pseudomonadota</taxon>
        <taxon>Betaproteobacteria</taxon>
        <taxon>Burkholderiales</taxon>
        <taxon>Alcaligenaceae</taxon>
        <taxon>Paralcaligenes</taxon>
    </lineage>
</organism>
<evidence type="ECO:0000256" key="4">
    <source>
        <dbReference type="ARBA" id="ARBA00022452"/>
    </source>
</evidence>
<keyword evidence="3" id="KW-0813">Transport</keyword>
<keyword evidence="5" id="KW-0812">Transmembrane</keyword>
<keyword evidence="9" id="KW-0472">Membrane</keyword>
<feature type="domain" description="Porin" evidence="12">
    <location>
        <begin position="7"/>
        <end position="356"/>
    </location>
</feature>
<keyword evidence="6 11" id="KW-0732">Signal</keyword>
<dbReference type="PRINTS" id="PR00182">
    <property type="entry name" value="ECOLNEIPORIN"/>
</dbReference>
<evidence type="ECO:0000313" key="13">
    <source>
        <dbReference type="EMBL" id="TCT03794.1"/>
    </source>
</evidence>
<feature type="chain" id="PRO_5020687012" evidence="11">
    <location>
        <begin position="21"/>
        <end position="376"/>
    </location>
</feature>
<keyword evidence="10" id="KW-0998">Cell outer membrane</keyword>
<evidence type="ECO:0000256" key="11">
    <source>
        <dbReference type="SAM" id="SignalP"/>
    </source>
</evidence>
<evidence type="ECO:0000256" key="8">
    <source>
        <dbReference type="ARBA" id="ARBA00023114"/>
    </source>
</evidence>
<dbReference type="PANTHER" id="PTHR34501:SF9">
    <property type="entry name" value="MAJOR OUTER MEMBRANE PROTEIN P.IA"/>
    <property type="match status" value="1"/>
</dbReference>
<evidence type="ECO:0000256" key="1">
    <source>
        <dbReference type="ARBA" id="ARBA00004571"/>
    </source>
</evidence>
<gene>
    <name evidence="13" type="ORF">EDC26_114106</name>
</gene>
<dbReference type="InterPro" id="IPR033900">
    <property type="entry name" value="Gram_neg_porin_domain"/>
</dbReference>
<dbReference type="InterPro" id="IPR050298">
    <property type="entry name" value="Gram-neg_bact_OMP"/>
</dbReference>
<dbReference type="EMBL" id="SMAJ01000014">
    <property type="protein sequence ID" value="TCT03794.1"/>
    <property type="molecule type" value="Genomic_DNA"/>
</dbReference>
<dbReference type="RefSeq" id="WP_132584359.1">
    <property type="nucleotide sequence ID" value="NZ_SMAJ01000014.1"/>
</dbReference>
<reference evidence="13 14" key="1">
    <citation type="submission" date="2019-03" db="EMBL/GenBank/DDBJ databases">
        <title>Genomic Encyclopedia of Type Strains, Phase IV (KMG-IV): sequencing the most valuable type-strain genomes for metagenomic binning, comparative biology and taxonomic classification.</title>
        <authorList>
            <person name="Goeker M."/>
        </authorList>
    </citation>
    <scope>NUCLEOTIDE SEQUENCE [LARGE SCALE GENOMIC DNA]</scope>
    <source>
        <strain evidence="13 14">DSM 24591</strain>
    </source>
</reference>
<evidence type="ECO:0000256" key="10">
    <source>
        <dbReference type="ARBA" id="ARBA00023237"/>
    </source>
</evidence>
<dbReference type="GO" id="GO:0034220">
    <property type="term" value="P:monoatomic ion transmembrane transport"/>
    <property type="evidence" value="ECO:0007669"/>
    <property type="project" value="InterPro"/>
</dbReference>
<evidence type="ECO:0000256" key="3">
    <source>
        <dbReference type="ARBA" id="ARBA00022448"/>
    </source>
</evidence>
<dbReference type="PRINTS" id="PR00184">
    <property type="entry name" value="NEISSPPORIN"/>
</dbReference>
<evidence type="ECO:0000256" key="6">
    <source>
        <dbReference type="ARBA" id="ARBA00022729"/>
    </source>
</evidence>
<dbReference type="OrthoDB" id="8520696at2"/>
<keyword evidence="8" id="KW-0626">Porin</keyword>
<dbReference type="GO" id="GO:0046930">
    <property type="term" value="C:pore complex"/>
    <property type="evidence" value="ECO:0007669"/>
    <property type="project" value="UniProtKB-KW"/>
</dbReference>
<dbReference type="Gene3D" id="2.40.160.10">
    <property type="entry name" value="Porin"/>
    <property type="match status" value="1"/>
</dbReference>
<dbReference type="SUPFAM" id="SSF56935">
    <property type="entry name" value="Porins"/>
    <property type="match status" value="1"/>
</dbReference>
<dbReference type="PANTHER" id="PTHR34501">
    <property type="entry name" value="PROTEIN YDDL-RELATED"/>
    <property type="match status" value="1"/>
</dbReference>
<dbReference type="CDD" id="cd00342">
    <property type="entry name" value="gram_neg_porins"/>
    <property type="match status" value="1"/>
</dbReference>